<dbReference type="EMBL" id="KL596672">
    <property type="protein sequence ID" value="KER29800.1"/>
    <property type="molecule type" value="Genomic_DNA"/>
</dbReference>
<dbReference type="AlphaFoldDB" id="A0A075A2M2"/>
<name>A0A075A2M2_OPIVI</name>
<evidence type="ECO:0000256" key="1">
    <source>
        <dbReference type="SAM" id="Phobius"/>
    </source>
</evidence>
<feature type="transmembrane region" description="Helical" evidence="1">
    <location>
        <begin position="43"/>
        <end position="67"/>
    </location>
</feature>
<proteinExistence type="predicted"/>
<evidence type="ECO:0000313" key="2">
    <source>
        <dbReference type="EMBL" id="KER29800.1"/>
    </source>
</evidence>
<evidence type="ECO:0008006" key="4">
    <source>
        <dbReference type="Google" id="ProtNLM"/>
    </source>
</evidence>
<keyword evidence="1" id="KW-0472">Membrane</keyword>
<protein>
    <recommendedName>
        <fullName evidence="4">MARVEL domain-containing protein</fullName>
    </recommendedName>
</protein>
<dbReference type="CTD" id="20317894"/>
<keyword evidence="1" id="KW-1133">Transmembrane helix</keyword>
<sequence>MIIELRRLAIVLLSVSIALIICGLATSHWGCGSLFETCQRSDYKVAVIAVIALLLVGISCLGIVFILDLVSLCSTDIHTHSGYITTRFIFLYVGAVALVLAVLVFTGTVGHEWSYFVTTVGCVLATQVAILAAVSSRCVTVQHHHRRVRT</sequence>
<accession>A0A075A2M2</accession>
<evidence type="ECO:0000313" key="3">
    <source>
        <dbReference type="Proteomes" id="UP000054324"/>
    </source>
</evidence>
<gene>
    <name evidence="2" type="ORF">T265_03707</name>
</gene>
<dbReference type="OrthoDB" id="6240057at2759"/>
<dbReference type="Proteomes" id="UP000054324">
    <property type="component" value="Unassembled WGS sequence"/>
</dbReference>
<keyword evidence="3" id="KW-1185">Reference proteome</keyword>
<organism evidence="2 3">
    <name type="scientific">Opisthorchis viverrini</name>
    <name type="common">Southeast Asian liver fluke</name>
    <dbReference type="NCBI Taxonomy" id="6198"/>
    <lineage>
        <taxon>Eukaryota</taxon>
        <taxon>Metazoa</taxon>
        <taxon>Spiralia</taxon>
        <taxon>Lophotrochozoa</taxon>
        <taxon>Platyhelminthes</taxon>
        <taxon>Trematoda</taxon>
        <taxon>Digenea</taxon>
        <taxon>Opisthorchiida</taxon>
        <taxon>Opisthorchiata</taxon>
        <taxon>Opisthorchiidae</taxon>
        <taxon>Opisthorchis</taxon>
    </lineage>
</organism>
<dbReference type="GeneID" id="20317894"/>
<dbReference type="KEGG" id="ovi:T265_03707"/>
<keyword evidence="1" id="KW-0812">Transmembrane</keyword>
<reference evidence="2 3" key="1">
    <citation type="submission" date="2013-11" db="EMBL/GenBank/DDBJ databases">
        <title>Opisthorchis viverrini - life in the bile duct.</title>
        <authorList>
            <person name="Young N.D."/>
            <person name="Nagarajan N."/>
            <person name="Lin S.J."/>
            <person name="Korhonen P.K."/>
            <person name="Jex A.R."/>
            <person name="Hall R.S."/>
            <person name="Safavi-Hemami H."/>
            <person name="Kaewkong W."/>
            <person name="Bertrand D."/>
            <person name="Gao S."/>
            <person name="Seet Q."/>
            <person name="Wongkham S."/>
            <person name="Teh B.T."/>
            <person name="Wongkham C."/>
            <person name="Intapan P.M."/>
            <person name="Maleewong W."/>
            <person name="Yang X."/>
            <person name="Hu M."/>
            <person name="Wang Z."/>
            <person name="Hofmann A."/>
            <person name="Sternberg P.W."/>
            <person name="Tan P."/>
            <person name="Wang J."/>
            <person name="Gasser R.B."/>
        </authorList>
    </citation>
    <scope>NUCLEOTIDE SEQUENCE [LARGE SCALE GENOMIC DNA]</scope>
</reference>
<feature type="transmembrane region" description="Helical" evidence="1">
    <location>
        <begin position="88"/>
        <end position="109"/>
    </location>
</feature>
<feature type="transmembrane region" description="Helical" evidence="1">
    <location>
        <begin position="115"/>
        <end position="139"/>
    </location>
</feature>
<dbReference type="RefSeq" id="XP_009166513.1">
    <property type="nucleotide sequence ID" value="XM_009168249.1"/>
</dbReference>